<organism evidence="1">
    <name type="scientific">Panicum hallii</name>
    <dbReference type="NCBI Taxonomy" id="206008"/>
    <lineage>
        <taxon>Eukaryota</taxon>
        <taxon>Viridiplantae</taxon>
        <taxon>Streptophyta</taxon>
        <taxon>Embryophyta</taxon>
        <taxon>Tracheophyta</taxon>
        <taxon>Spermatophyta</taxon>
        <taxon>Magnoliopsida</taxon>
        <taxon>Liliopsida</taxon>
        <taxon>Poales</taxon>
        <taxon>Poaceae</taxon>
        <taxon>PACMAD clade</taxon>
        <taxon>Panicoideae</taxon>
        <taxon>Panicodae</taxon>
        <taxon>Paniceae</taxon>
        <taxon>Panicinae</taxon>
        <taxon>Panicum</taxon>
        <taxon>Panicum sect. Panicum</taxon>
    </lineage>
</organism>
<dbReference type="Gramene" id="PAN32508">
    <property type="protein sequence ID" value="PAN32508"/>
    <property type="gene ID" value="PAHAL_5G493000"/>
</dbReference>
<dbReference type="AlphaFoldDB" id="A0A2S3HYW4"/>
<reference evidence="1" key="1">
    <citation type="submission" date="2018-04" db="EMBL/GenBank/DDBJ databases">
        <title>WGS assembly of Panicum hallii.</title>
        <authorList>
            <person name="Lovell J."/>
            <person name="Jenkins J."/>
            <person name="Lowry D."/>
            <person name="Mamidi S."/>
            <person name="Sreedasyam A."/>
            <person name="Weng X."/>
            <person name="Barry K."/>
            <person name="Bonette J."/>
            <person name="Campitelli B."/>
            <person name="Daum C."/>
            <person name="Gordon S."/>
            <person name="Gould B."/>
            <person name="Lipzen A."/>
            <person name="Macqueen A."/>
            <person name="Palacio-Mejia J."/>
            <person name="Plott C."/>
            <person name="Shakirov E."/>
            <person name="Shu S."/>
            <person name="Yoshinaga Y."/>
            <person name="Zane M."/>
            <person name="Rokhsar D."/>
            <person name="Grimwood J."/>
            <person name="Schmutz J."/>
            <person name="Juenger T."/>
        </authorList>
    </citation>
    <scope>NUCLEOTIDE SEQUENCE [LARGE SCALE GENOMIC DNA]</scope>
    <source>
        <strain evidence="1">FIL2</strain>
    </source>
</reference>
<gene>
    <name evidence="1" type="ORF">PAHAL_5G493000</name>
</gene>
<proteinExistence type="predicted"/>
<evidence type="ECO:0000313" key="1">
    <source>
        <dbReference type="EMBL" id="PAN32508.1"/>
    </source>
</evidence>
<accession>A0A2S3HYW4</accession>
<dbReference type="Proteomes" id="UP000243499">
    <property type="component" value="Chromosome 5"/>
</dbReference>
<protein>
    <submittedName>
        <fullName evidence="1">Uncharacterized protein</fullName>
    </submittedName>
</protein>
<name>A0A2S3HYW4_9POAL</name>
<sequence length="109" mass="12326">MQCRVGDLRMIGGWAKLDLPSTETVRPRSTGSRRHLHLIRAGGDGFWWLPAAAGGIRFWRIGGAEGPRVSNVILLLLGSCLQNTYCLYLFRMYLYLYLYGILNINTGMF</sequence>
<dbReference type="EMBL" id="CM008050">
    <property type="protein sequence ID" value="PAN32508.1"/>
    <property type="molecule type" value="Genomic_DNA"/>
</dbReference>